<organism evidence="1 2">
    <name type="scientific">Romanomermis culicivorax</name>
    <name type="common">Nematode worm</name>
    <dbReference type="NCBI Taxonomy" id="13658"/>
    <lineage>
        <taxon>Eukaryota</taxon>
        <taxon>Metazoa</taxon>
        <taxon>Ecdysozoa</taxon>
        <taxon>Nematoda</taxon>
        <taxon>Enoplea</taxon>
        <taxon>Dorylaimia</taxon>
        <taxon>Mermithida</taxon>
        <taxon>Mermithoidea</taxon>
        <taxon>Mermithidae</taxon>
        <taxon>Romanomermis</taxon>
    </lineage>
</organism>
<evidence type="ECO:0000313" key="1">
    <source>
        <dbReference type="Proteomes" id="UP000887565"/>
    </source>
</evidence>
<evidence type="ECO:0000313" key="2">
    <source>
        <dbReference type="WBParaSite" id="nRc.2.0.1.t15428-RA"/>
    </source>
</evidence>
<dbReference type="Proteomes" id="UP000887565">
    <property type="component" value="Unplaced"/>
</dbReference>
<dbReference type="AlphaFoldDB" id="A0A915IPS6"/>
<reference evidence="2" key="1">
    <citation type="submission" date="2022-11" db="UniProtKB">
        <authorList>
            <consortium name="WormBaseParasite"/>
        </authorList>
    </citation>
    <scope>IDENTIFICATION</scope>
</reference>
<dbReference type="WBParaSite" id="nRc.2.0.1.t15428-RA">
    <property type="protein sequence ID" value="nRc.2.0.1.t15428-RA"/>
    <property type="gene ID" value="nRc.2.0.1.g15428"/>
</dbReference>
<keyword evidence="1" id="KW-1185">Reference proteome</keyword>
<accession>A0A915IPS6</accession>
<sequence>MDHNLDAEEPDMEIITDNSDQSIIEDSLDTSCLPDEPIAADQFEKILALFFLKMQALDEFHLLMTVNIEFQWYQRLDAISTKIIKRFEKVRSSHNENGSSLEQYFNLLDTENPTSFSRGKALISISILLGEKISQFSRIFEDGTSTAALRTSDPMNGATIAVINSDKPRFFILAENEIVQDNLRTFEEAIMYVFVYHYILNLQFCAPYMLEFCQRAIVQAGWSDNHNSKISRRVNSLIKILDL</sequence>
<proteinExistence type="predicted"/>
<name>A0A915IPS6_ROMCU</name>
<protein>
    <submittedName>
        <fullName evidence="2">Uncharacterized protein</fullName>
    </submittedName>
</protein>